<reference evidence="1 2" key="1">
    <citation type="journal article" date="2019" name="Sci. Rep.">
        <title>Orb-weaving spider Araneus ventricosus genome elucidates the spidroin gene catalogue.</title>
        <authorList>
            <person name="Kono N."/>
            <person name="Nakamura H."/>
            <person name="Ohtoshi R."/>
            <person name="Moran D.A.P."/>
            <person name="Shinohara A."/>
            <person name="Yoshida Y."/>
            <person name="Fujiwara M."/>
            <person name="Mori M."/>
            <person name="Tomita M."/>
            <person name="Arakawa K."/>
        </authorList>
    </citation>
    <scope>NUCLEOTIDE SEQUENCE [LARGE SCALE GENOMIC DNA]</scope>
</reference>
<protein>
    <recommendedName>
        <fullName evidence="3">Mariner Mos1 transposase</fullName>
    </recommendedName>
</protein>
<dbReference type="Proteomes" id="UP000499080">
    <property type="component" value="Unassembled WGS sequence"/>
</dbReference>
<dbReference type="PANTHER" id="PTHR46060:SF1">
    <property type="entry name" value="MARINER MOS1 TRANSPOSASE-LIKE PROTEIN"/>
    <property type="match status" value="1"/>
</dbReference>
<dbReference type="GO" id="GO:0003676">
    <property type="term" value="F:nucleic acid binding"/>
    <property type="evidence" value="ECO:0007669"/>
    <property type="project" value="InterPro"/>
</dbReference>
<proteinExistence type="predicted"/>
<dbReference type="InterPro" id="IPR052709">
    <property type="entry name" value="Transposase-MT_Hybrid"/>
</dbReference>
<sequence>MHHELLKSSKTVDNARYQQQIDSLSQILIVKPPQWDNQYEMRIFLYVNSSPYTSKLVLVLASMLKELACEVFLHPLYSLHLAHSDFRLFRSMAQTLFQKHFITYDDVVRWISDNFASKKSKVILEQYPHFT</sequence>
<dbReference type="PANTHER" id="PTHR46060">
    <property type="entry name" value="MARINER MOS1 TRANSPOSASE-LIKE PROTEIN"/>
    <property type="match status" value="1"/>
</dbReference>
<comment type="caution">
    <text evidence="1">The sequence shown here is derived from an EMBL/GenBank/DDBJ whole genome shotgun (WGS) entry which is preliminary data.</text>
</comment>
<dbReference type="InterPro" id="IPR036397">
    <property type="entry name" value="RNaseH_sf"/>
</dbReference>
<gene>
    <name evidence="1" type="ORF">AVEN_103514_1</name>
</gene>
<name>A0A4Y2WP53_ARAVE</name>
<evidence type="ECO:0000313" key="2">
    <source>
        <dbReference type="Proteomes" id="UP000499080"/>
    </source>
</evidence>
<evidence type="ECO:0000313" key="1">
    <source>
        <dbReference type="EMBL" id="GBO38939.1"/>
    </source>
</evidence>
<dbReference type="AlphaFoldDB" id="A0A4Y2WP53"/>
<accession>A0A4Y2WP53</accession>
<dbReference type="EMBL" id="BGPR01063794">
    <property type="protein sequence ID" value="GBO38939.1"/>
    <property type="molecule type" value="Genomic_DNA"/>
</dbReference>
<keyword evidence="2" id="KW-1185">Reference proteome</keyword>
<evidence type="ECO:0008006" key="3">
    <source>
        <dbReference type="Google" id="ProtNLM"/>
    </source>
</evidence>
<organism evidence="1 2">
    <name type="scientific">Araneus ventricosus</name>
    <name type="common">Orbweaver spider</name>
    <name type="synonym">Epeira ventricosa</name>
    <dbReference type="NCBI Taxonomy" id="182803"/>
    <lineage>
        <taxon>Eukaryota</taxon>
        <taxon>Metazoa</taxon>
        <taxon>Ecdysozoa</taxon>
        <taxon>Arthropoda</taxon>
        <taxon>Chelicerata</taxon>
        <taxon>Arachnida</taxon>
        <taxon>Araneae</taxon>
        <taxon>Araneomorphae</taxon>
        <taxon>Entelegynae</taxon>
        <taxon>Araneoidea</taxon>
        <taxon>Araneidae</taxon>
        <taxon>Araneus</taxon>
    </lineage>
</organism>
<dbReference type="Gene3D" id="3.30.420.10">
    <property type="entry name" value="Ribonuclease H-like superfamily/Ribonuclease H"/>
    <property type="match status" value="1"/>
</dbReference>